<evidence type="ECO:0000256" key="3">
    <source>
        <dbReference type="ARBA" id="ARBA00022729"/>
    </source>
</evidence>
<dbReference type="InterPro" id="IPR038404">
    <property type="entry name" value="TRAP_DctP_sf"/>
</dbReference>
<dbReference type="EMBL" id="RYZZ01000006">
    <property type="protein sequence ID" value="RUQ31136.1"/>
    <property type="molecule type" value="Genomic_DNA"/>
</dbReference>
<dbReference type="OrthoDB" id="9776801at2"/>
<comment type="similarity">
    <text evidence="1">Belongs to the bacterial solute-binding protein 7 family.</text>
</comment>
<dbReference type="GO" id="GO:0055085">
    <property type="term" value="P:transmembrane transport"/>
    <property type="evidence" value="ECO:0007669"/>
    <property type="project" value="InterPro"/>
</dbReference>
<reference evidence="4 5" key="1">
    <citation type="submission" date="2018-12" db="EMBL/GenBank/DDBJ databases">
        <title>Bacillus chawlae sp. nov., Bacillus glennii sp. nov., and Bacillus saganii sp. nov. Isolated from the Vehicle Assembly Building at Kennedy Space Center where the Viking Spacecraft were Assembled.</title>
        <authorList>
            <person name="Seuylemezian A."/>
            <person name="Vaishampayan P."/>
        </authorList>
    </citation>
    <scope>NUCLEOTIDE SEQUENCE [LARGE SCALE GENOMIC DNA]</scope>
    <source>
        <strain evidence="4 5">L5</strain>
    </source>
</reference>
<keyword evidence="5" id="KW-1185">Reference proteome</keyword>
<protein>
    <submittedName>
        <fullName evidence="4">TRAP transporter substrate-binding protein</fullName>
    </submittedName>
</protein>
<evidence type="ECO:0000313" key="4">
    <source>
        <dbReference type="EMBL" id="RUQ31136.1"/>
    </source>
</evidence>
<dbReference type="InterPro" id="IPR018389">
    <property type="entry name" value="DctP_fam"/>
</dbReference>
<dbReference type="Gene3D" id="3.40.190.170">
    <property type="entry name" value="Bacterial extracellular solute-binding protein, family 7"/>
    <property type="match status" value="1"/>
</dbReference>
<dbReference type="AlphaFoldDB" id="A0A3S0VFH2"/>
<sequence>MKLGSVNNDKHTLHDGYEKFKEIVEKETDGKVKVEIYANGLLGNDRTMIEGLELGTIEAVGVSTSMLANWAPSMLAYDLPFSISSEEVADKILDGPYGQKSAEQLEKEGILLLGYMENGFRHLTNSKREIESLDDLKGLKIRTMQTPLILETWKELGTNPTPMAYTELFTAMEQKVIDGQENPYGNMALDKFYEVQKYLTKTNHSYNPMGLVVSKKFYDKLSKDEQSILKEAGLEASAYQRKLNREKSEEYLKILEDNGMVATDLSEKERKKFEDKVQNVYKGFSDEIGQEYLDQYLAELKKYEK</sequence>
<accession>A0A3S0VFH2</accession>
<dbReference type="PANTHER" id="PTHR33376:SF7">
    <property type="entry name" value="C4-DICARBOXYLATE-BINDING PROTEIN DCTB"/>
    <property type="match status" value="1"/>
</dbReference>
<organism evidence="4 5">
    <name type="scientific">Peribacillus cavernae</name>
    <dbReference type="NCBI Taxonomy" id="1674310"/>
    <lineage>
        <taxon>Bacteria</taxon>
        <taxon>Bacillati</taxon>
        <taxon>Bacillota</taxon>
        <taxon>Bacilli</taxon>
        <taxon>Bacillales</taxon>
        <taxon>Bacillaceae</taxon>
        <taxon>Peribacillus</taxon>
    </lineage>
</organism>
<name>A0A3S0VFH2_9BACI</name>
<keyword evidence="2" id="KW-0813">Transport</keyword>
<dbReference type="Proteomes" id="UP000267430">
    <property type="component" value="Unassembled WGS sequence"/>
</dbReference>
<dbReference type="NCBIfam" id="NF037995">
    <property type="entry name" value="TRAP_S1"/>
    <property type="match status" value="1"/>
</dbReference>
<evidence type="ECO:0000313" key="5">
    <source>
        <dbReference type="Proteomes" id="UP000267430"/>
    </source>
</evidence>
<evidence type="ECO:0000256" key="1">
    <source>
        <dbReference type="ARBA" id="ARBA00009023"/>
    </source>
</evidence>
<proteinExistence type="inferred from homology"/>
<evidence type="ECO:0000256" key="2">
    <source>
        <dbReference type="ARBA" id="ARBA00022448"/>
    </source>
</evidence>
<comment type="caution">
    <text evidence="4">The sequence shown here is derived from an EMBL/GenBank/DDBJ whole genome shotgun (WGS) entry which is preliminary data.</text>
</comment>
<dbReference type="CDD" id="cd13679">
    <property type="entry name" value="PBP2_TRAP_YiaO_like"/>
    <property type="match status" value="1"/>
</dbReference>
<dbReference type="NCBIfam" id="TIGR00787">
    <property type="entry name" value="dctP"/>
    <property type="match status" value="1"/>
</dbReference>
<dbReference type="PANTHER" id="PTHR33376">
    <property type="match status" value="1"/>
</dbReference>
<dbReference type="GO" id="GO:0030288">
    <property type="term" value="C:outer membrane-bounded periplasmic space"/>
    <property type="evidence" value="ECO:0007669"/>
    <property type="project" value="InterPro"/>
</dbReference>
<dbReference type="PIRSF" id="PIRSF006470">
    <property type="entry name" value="DctB"/>
    <property type="match status" value="1"/>
</dbReference>
<dbReference type="Pfam" id="PF03480">
    <property type="entry name" value="DctP"/>
    <property type="match status" value="1"/>
</dbReference>
<dbReference type="InterPro" id="IPR004682">
    <property type="entry name" value="TRAP_DctP"/>
</dbReference>
<keyword evidence="3" id="KW-0732">Signal</keyword>
<gene>
    <name evidence="4" type="ORF">ELQ35_04765</name>
</gene>